<name>A0ACC0V944_9HYPO</name>
<evidence type="ECO:0000313" key="1">
    <source>
        <dbReference type="EMBL" id="KAI9902340.1"/>
    </source>
</evidence>
<proteinExistence type="predicted"/>
<accession>A0ACC0V944</accession>
<sequence length="1214" mass="129113">MGEANGSLKATNGNANGHGKGRHAQASKSRVASKKKPGFLGWIFNHVARLTTWFVLLTVALRCPQTLEQCDETSPFICPYYFQAKSLVLPQVKPYYDHYAAPYVDIAYPYYDTIDKNVLTPARSYAIHYGTPYAQKAQDYGWAQWEKNGQPQLEHYQALAMDKYDEVVAPHVGKASAALAPYYNIAVTNGYQIYYEHLLPGYIYVQPYLAQGYDMASDFTSTTIMPSAYWAFNKTCVFVDSTLWPQVRVLYVENVEPQLVRIGERLGRYKTKMANSAPIVGSERDRSESQSTVSKPTSRSATSTSVAESTQSSHTVVSPADDAEDFIKPVEAPEAGDNESDNRKKAREMVAQDLEMWQTKFAAQADEGANAIEERVAEITKELEQSGALAHGRDLVDKLEATIQSELANLKQSISAAIDAMNDDRQSAIEASVGAVRSAGMAIKDGASAVRDWRRDYNAKLQKEVTKAADTHFQILDETRNLALQQLGMRWAWTDGISYKDWAKYHDLKKTLSQWTDQLKELIVTDPNLVKAQEASASVEDESMELASVAAKELARLKEVAQWKIVAKDATDNFESEAMKHAAEAAEQVKRETSRQAEKAREEAANRASQAEDAVEPVVEAASSASDFADDAASKATEYVGDVTSSVGSFADDAKNTIVKEASSASTGAEDQSTSASQSASSILSEGEEAAKIGGEELSATLKDASNQARIAVEEGASVASDSASSFVGDASSVATEAKSSVAAVSQDVEEHIPEPLDSQASRAVVIDDGADLDVPIVEEDPATEKEDTPKVDQTASVKPAFLGAAAQEVPGERKPILEDYVDTDVISNVAAAAEAAYSNAVGAASEQYSSAVSVVSAQVYGTPKPVHEQLLSSVSGAYENAVAAASAKYNDALSAASGGLKRAPETPTPTALVDWSKVESIASQRLNEGRLWAEVQYQSALIALGVATATPTSTSDKVLQEAKKNYYAGLGLAQERYANFMSAASSAMYSLTATPTPTNFVGTAQSVASAAQETVASVVNAAEDAVNSAYSVATGSVADAIAAVDGGIQSAIDGASEQMYLAGAGLADTWDRVVSELNLQIYGAEPSQIGWYDNLLKDATSVASVATDAAAEKAAAMSDAAEDSGATASAAAAQQYEAVSNLVSELMHGKEPSFTESVLSRLGNVYATAASNVGSFATEASVAASSIGDKVNSAASQATDAVKESVQHVRDEL</sequence>
<protein>
    <submittedName>
        <fullName evidence="1">Uncharacterized protein</fullName>
    </submittedName>
</protein>
<dbReference type="EMBL" id="CM047941">
    <property type="protein sequence ID" value="KAI9902340.1"/>
    <property type="molecule type" value="Genomic_DNA"/>
</dbReference>
<comment type="caution">
    <text evidence="1">The sequence shown here is derived from an EMBL/GenBank/DDBJ whole genome shotgun (WGS) entry which is preliminary data.</text>
</comment>
<gene>
    <name evidence="1" type="ORF">N3K66_001692</name>
</gene>
<dbReference type="Proteomes" id="UP001163324">
    <property type="component" value="Chromosome 2"/>
</dbReference>
<evidence type="ECO:0000313" key="2">
    <source>
        <dbReference type="Proteomes" id="UP001163324"/>
    </source>
</evidence>
<keyword evidence="2" id="KW-1185">Reference proteome</keyword>
<organism evidence="1 2">
    <name type="scientific">Trichothecium roseum</name>
    <dbReference type="NCBI Taxonomy" id="47278"/>
    <lineage>
        <taxon>Eukaryota</taxon>
        <taxon>Fungi</taxon>
        <taxon>Dikarya</taxon>
        <taxon>Ascomycota</taxon>
        <taxon>Pezizomycotina</taxon>
        <taxon>Sordariomycetes</taxon>
        <taxon>Hypocreomycetidae</taxon>
        <taxon>Hypocreales</taxon>
        <taxon>Hypocreales incertae sedis</taxon>
        <taxon>Trichothecium</taxon>
    </lineage>
</organism>
<reference evidence="1" key="1">
    <citation type="submission" date="2022-10" db="EMBL/GenBank/DDBJ databases">
        <title>Complete Genome of Trichothecium roseum strain YXFP-22015, a Plant Pathogen Isolated from Citrus.</title>
        <authorList>
            <person name="Wang Y."/>
            <person name="Zhu L."/>
        </authorList>
    </citation>
    <scope>NUCLEOTIDE SEQUENCE</scope>
    <source>
        <strain evidence="1">YXFP-22015</strain>
    </source>
</reference>